<reference evidence="7 8" key="1">
    <citation type="submission" date="2016-11" db="EMBL/GenBank/DDBJ databases">
        <title>Paenibacillus species isolates.</title>
        <authorList>
            <person name="Beno S.M."/>
        </authorList>
    </citation>
    <scope>NUCLEOTIDE SEQUENCE [LARGE SCALE GENOMIC DNA]</scope>
    <source>
        <strain evidence="7 8">FSL R5-0378</strain>
    </source>
</reference>
<dbReference type="InterPro" id="IPR018356">
    <property type="entry name" value="Tscrpt_reg_HTH_DeoR_CS"/>
</dbReference>
<dbReference type="InterPro" id="IPR000644">
    <property type="entry name" value="CBS_dom"/>
</dbReference>
<dbReference type="PROSITE" id="PS00894">
    <property type="entry name" value="HTH_DEOR_1"/>
    <property type="match status" value="1"/>
</dbReference>
<accession>A0A1R1F3H7</accession>
<dbReference type="SMART" id="SM00116">
    <property type="entry name" value="CBS"/>
    <property type="match status" value="2"/>
</dbReference>
<dbReference type="Gene3D" id="1.10.10.10">
    <property type="entry name" value="Winged helix-like DNA-binding domain superfamily/Winged helix DNA-binding domain"/>
    <property type="match status" value="1"/>
</dbReference>
<dbReference type="InterPro" id="IPR013196">
    <property type="entry name" value="HTH_11"/>
</dbReference>
<dbReference type="SUPFAM" id="SSF46785">
    <property type="entry name" value="Winged helix' DNA-binding domain"/>
    <property type="match status" value="1"/>
</dbReference>
<keyword evidence="2 5" id="KW-0129">CBS domain</keyword>
<evidence type="ECO:0000256" key="1">
    <source>
        <dbReference type="ARBA" id="ARBA00023015"/>
    </source>
</evidence>
<name>A0A1R1F3H7_9BACL</name>
<dbReference type="PANTHER" id="PTHR43080:SF2">
    <property type="entry name" value="CBS DOMAIN-CONTAINING PROTEIN"/>
    <property type="match status" value="1"/>
</dbReference>
<dbReference type="GO" id="GO:0003700">
    <property type="term" value="F:DNA-binding transcription factor activity"/>
    <property type="evidence" value="ECO:0007669"/>
    <property type="project" value="InterPro"/>
</dbReference>
<evidence type="ECO:0000256" key="5">
    <source>
        <dbReference type="PROSITE-ProRule" id="PRU00703"/>
    </source>
</evidence>
<dbReference type="PANTHER" id="PTHR43080">
    <property type="entry name" value="CBS DOMAIN-CONTAINING PROTEIN CBSX3, MITOCHONDRIAL"/>
    <property type="match status" value="1"/>
</dbReference>
<protein>
    <submittedName>
        <fullName evidence="7">Histidine kinase</fullName>
    </submittedName>
</protein>
<keyword evidence="4" id="KW-0804">Transcription</keyword>
<comment type="caution">
    <text evidence="7">The sequence shown here is derived from an EMBL/GenBank/DDBJ whole genome shotgun (WGS) entry which is preliminary data.</text>
</comment>
<dbReference type="STRING" id="297318.BK138_08785"/>
<feature type="domain" description="CBS" evidence="6">
    <location>
        <begin position="83"/>
        <end position="139"/>
    </location>
</feature>
<keyword evidence="7" id="KW-0808">Transferase</keyword>
<feature type="domain" description="CBS" evidence="6">
    <location>
        <begin position="148"/>
        <end position="211"/>
    </location>
</feature>
<dbReference type="SUPFAM" id="SSF54631">
    <property type="entry name" value="CBS-domain pair"/>
    <property type="match status" value="1"/>
</dbReference>
<evidence type="ECO:0000313" key="8">
    <source>
        <dbReference type="Proteomes" id="UP000187172"/>
    </source>
</evidence>
<dbReference type="RefSeq" id="WP_076168420.1">
    <property type="nucleotide sequence ID" value="NZ_MRTP01000001.1"/>
</dbReference>
<dbReference type="InterPro" id="IPR036388">
    <property type="entry name" value="WH-like_DNA-bd_sf"/>
</dbReference>
<sequence length="215" mass="23098">MPIQLTPRQLDIVELVREHAPVTGDQIAEMIGLSRPTLRADLSLLTMLGLISAKPKVGYFPAETPSSQGEFEQRLQQIYVKDIYSTPVTISEHATAYDAVVQLLCENTGTLMVTGESGELKGVVSRKDVLKLTMGHADLSTIPVGLAMTRRAHMAALTPEETVLDAADKLVKHQVNCLPVVSGEGDSMMVGRVTKTDILRVLIDLAGKGGSPAPN</sequence>
<evidence type="ECO:0000256" key="4">
    <source>
        <dbReference type="ARBA" id="ARBA00023163"/>
    </source>
</evidence>
<evidence type="ECO:0000259" key="6">
    <source>
        <dbReference type="PROSITE" id="PS51371"/>
    </source>
</evidence>
<dbReference type="Gene3D" id="3.10.580.10">
    <property type="entry name" value="CBS-domain"/>
    <property type="match status" value="1"/>
</dbReference>
<dbReference type="Proteomes" id="UP000187172">
    <property type="component" value="Unassembled WGS sequence"/>
</dbReference>
<dbReference type="Pfam" id="PF08279">
    <property type="entry name" value="HTH_11"/>
    <property type="match status" value="1"/>
</dbReference>
<dbReference type="Pfam" id="PF00571">
    <property type="entry name" value="CBS"/>
    <property type="match status" value="2"/>
</dbReference>
<dbReference type="InterPro" id="IPR046342">
    <property type="entry name" value="CBS_dom_sf"/>
</dbReference>
<keyword evidence="7" id="KW-0418">Kinase</keyword>
<evidence type="ECO:0000313" key="7">
    <source>
        <dbReference type="EMBL" id="OMF58591.1"/>
    </source>
</evidence>
<dbReference type="InterPro" id="IPR036390">
    <property type="entry name" value="WH_DNA-bd_sf"/>
</dbReference>
<gene>
    <name evidence="7" type="ORF">BK138_08785</name>
</gene>
<dbReference type="EMBL" id="MRTP01000001">
    <property type="protein sequence ID" value="OMF58591.1"/>
    <property type="molecule type" value="Genomic_DNA"/>
</dbReference>
<organism evidence="7 8">
    <name type="scientific">Paenibacillus rhizosphaerae</name>
    <dbReference type="NCBI Taxonomy" id="297318"/>
    <lineage>
        <taxon>Bacteria</taxon>
        <taxon>Bacillati</taxon>
        <taxon>Bacillota</taxon>
        <taxon>Bacilli</taxon>
        <taxon>Bacillales</taxon>
        <taxon>Paenibacillaceae</taxon>
        <taxon>Paenibacillus</taxon>
    </lineage>
</organism>
<dbReference type="GO" id="GO:0016301">
    <property type="term" value="F:kinase activity"/>
    <property type="evidence" value="ECO:0007669"/>
    <property type="project" value="UniProtKB-KW"/>
</dbReference>
<keyword evidence="1" id="KW-0805">Transcription regulation</keyword>
<keyword evidence="3" id="KW-0238">DNA-binding</keyword>
<keyword evidence="8" id="KW-1185">Reference proteome</keyword>
<dbReference type="CDD" id="cd04617">
    <property type="entry name" value="CBS_pair_CcpN"/>
    <property type="match status" value="1"/>
</dbReference>
<dbReference type="PROSITE" id="PS51371">
    <property type="entry name" value="CBS"/>
    <property type="match status" value="2"/>
</dbReference>
<evidence type="ECO:0000256" key="3">
    <source>
        <dbReference type="ARBA" id="ARBA00023125"/>
    </source>
</evidence>
<dbReference type="AlphaFoldDB" id="A0A1R1F3H7"/>
<evidence type="ECO:0000256" key="2">
    <source>
        <dbReference type="ARBA" id="ARBA00023122"/>
    </source>
</evidence>
<proteinExistence type="predicted"/>
<dbReference type="GO" id="GO:0003677">
    <property type="term" value="F:DNA binding"/>
    <property type="evidence" value="ECO:0007669"/>
    <property type="project" value="UniProtKB-KW"/>
</dbReference>
<dbReference type="InterPro" id="IPR051257">
    <property type="entry name" value="Diverse_CBS-Domain"/>
</dbReference>